<dbReference type="PANTHER" id="PTHR13533">
    <property type="entry name" value="N-ACETYLNEURAMINATE 9-O-ACETYLTRANSFERASE"/>
    <property type="match status" value="1"/>
</dbReference>
<name>A0A2L2TR58_9HYPO</name>
<dbReference type="OrthoDB" id="1932925at2759"/>
<feature type="region of interest" description="Disordered" evidence="8">
    <location>
        <begin position="471"/>
        <end position="502"/>
    </location>
</feature>
<keyword evidence="7" id="KW-0325">Glycoprotein</keyword>
<feature type="domain" description="Cas1p 10 TM acyl transferase" evidence="10">
    <location>
        <begin position="496"/>
        <end position="817"/>
    </location>
</feature>
<sequence>MDLPLSRIISTVVAILFLVAVAFKTFLPGDDPYRCRAVQNTGRWIDLPDEQGNRYPFHQWQPDGCILHQYDSTDIRQCTEGRRIVVVGDSTSRHVAYAFGRLINRKQHEHDKNQASFPNLRDNVNLTYDGQMIQRLSNVWVGSHGNPLQEEGGFVQNLDIYADEKMDPPAIEDQEGPAIIYVAAGVWYTNHKGNTTRRVPWHTRFHIYKNRINKLSKFINHNTPHRDPFTAPMDPRDGIGNQIFYGPPSGPCYQGNHTRDIKSSARRTSEVADIHNWLRHTEHKRRIPILWSIVGVTLNQNKTWIDPLTKAMHVIDQVSEARANIVLNLRCNAKLDRIQGYHHTGTCCTDYGVSQYRIIIAVGIVYLSACVICEILHLLSVKEAPWTLLNMQTGSFVLVLLMCYFSDRTQMMAKSSKLWELNGFAILCAACLVSLLVTIRRTRPRCPEHLPLTEDETSGMLLPENCAPELETSPTAGGASETLLPEKFPSGEENSHQQDEPFLSRKQTEEWKGWMQCFVLIYQWTGAEQGPTSIYILFRLCIAAYIFQTGYGHTCYFISTGDFSFKRVASTLLRLNTLSCALTYLMKTDYMFYYSAPLASFWFLVIYATLAIGKEYNNDSQVLAAKVCVSSVLVSVMFATPLTRWMLELFKIVFNIQWSADQWIYYATLDMYVVYIGMVTAIVNQRMANTQIILSLRLILVLAGLFATYCYFSKASTLSVSSYDSLHPYISCIPILVYVTLRNISTCTRNCHSKAMAWLGCHSLEISILQCHILLAADREGVLSIDGLFGDGTVLGDRWRTLLIVVPSFLWVCYATRSATFYIIGLMLKEASEEDELDEPAFAYLKKLGISRISYPGLRLALIVLTMWLVNLLSPMKENMSLPSGTHDISVLPMPEYALDHPF</sequence>
<evidence type="ECO:0000259" key="10">
    <source>
        <dbReference type="Pfam" id="PF07779"/>
    </source>
</evidence>
<evidence type="ECO:0000313" key="11">
    <source>
        <dbReference type="EMBL" id="CEI67577.1"/>
    </source>
</evidence>
<organism evidence="11 12">
    <name type="scientific">Fusarium venenatum</name>
    <dbReference type="NCBI Taxonomy" id="56646"/>
    <lineage>
        <taxon>Eukaryota</taxon>
        <taxon>Fungi</taxon>
        <taxon>Dikarya</taxon>
        <taxon>Ascomycota</taxon>
        <taxon>Pezizomycotina</taxon>
        <taxon>Sordariomycetes</taxon>
        <taxon>Hypocreomycetidae</taxon>
        <taxon>Hypocreales</taxon>
        <taxon>Nectriaceae</taxon>
        <taxon>Fusarium</taxon>
    </lineage>
</organism>
<evidence type="ECO:0000256" key="9">
    <source>
        <dbReference type="SAM" id="Phobius"/>
    </source>
</evidence>
<keyword evidence="5 9" id="KW-1133">Transmembrane helix</keyword>
<feature type="transmembrane region" description="Helical" evidence="9">
    <location>
        <begin position="386"/>
        <end position="406"/>
    </location>
</feature>
<dbReference type="InterPro" id="IPR012419">
    <property type="entry name" value="Cas1_AcylTrans_dom"/>
</dbReference>
<reference evidence="12" key="1">
    <citation type="submission" date="2014-10" db="EMBL/GenBank/DDBJ databases">
        <authorList>
            <person name="King R."/>
        </authorList>
    </citation>
    <scope>NUCLEOTIDE SEQUENCE [LARGE SCALE GENOMIC DNA]</scope>
    <source>
        <strain evidence="12">A3/5</strain>
    </source>
</reference>
<dbReference type="GO" id="GO:0005794">
    <property type="term" value="C:Golgi apparatus"/>
    <property type="evidence" value="ECO:0007669"/>
    <property type="project" value="UniProtKB-ARBA"/>
</dbReference>
<dbReference type="GO" id="GO:0016740">
    <property type="term" value="F:transferase activity"/>
    <property type="evidence" value="ECO:0007669"/>
    <property type="project" value="UniProtKB-KW"/>
</dbReference>
<evidence type="ECO:0000313" key="12">
    <source>
        <dbReference type="Proteomes" id="UP000245910"/>
    </source>
</evidence>
<dbReference type="AlphaFoldDB" id="A0A2L2TR58"/>
<evidence type="ECO:0000256" key="6">
    <source>
        <dbReference type="ARBA" id="ARBA00023136"/>
    </source>
</evidence>
<evidence type="ECO:0000256" key="2">
    <source>
        <dbReference type="ARBA" id="ARBA00010666"/>
    </source>
</evidence>
<feature type="transmembrane region" description="Helical" evidence="9">
    <location>
        <begin position="695"/>
        <end position="714"/>
    </location>
</feature>
<keyword evidence="12" id="KW-1185">Reference proteome</keyword>
<feature type="transmembrane region" description="Helical" evidence="9">
    <location>
        <begin position="590"/>
        <end position="610"/>
    </location>
</feature>
<keyword evidence="3" id="KW-0808">Transferase</keyword>
<feature type="transmembrane region" description="Helical" evidence="9">
    <location>
        <begin position="663"/>
        <end position="683"/>
    </location>
</feature>
<comment type="subcellular location">
    <subcellularLocation>
        <location evidence="1">Membrane</location>
        <topology evidence="1">Multi-pass membrane protein</topology>
    </subcellularLocation>
</comment>
<feature type="transmembrane region" description="Helical" evidence="9">
    <location>
        <begin position="853"/>
        <end position="873"/>
    </location>
</feature>
<evidence type="ECO:0000256" key="3">
    <source>
        <dbReference type="ARBA" id="ARBA00022679"/>
    </source>
</evidence>
<feature type="transmembrane region" description="Helical" evidence="9">
    <location>
        <begin position="418"/>
        <end position="439"/>
    </location>
</feature>
<keyword evidence="4 9" id="KW-0812">Transmembrane</keyword>
<evidence type="ECO:0000256" key="7">
    <source>
        <dbReference type="ARBA" id="ARBA00023180"/>
    </source>
</evidence>
<accession>A0A2L2TR58</accession>
<proteinExistence type="inferred from homology"/>
<comment type="similarity">
    <text evidence="2">Belongs to the PC-esterase family. CASD1 subfamily.</text>
</comment>
<dbReference type="GO" id="GO:0005975">
    <property type="term" value="P:carbohydrate metabolic process"/>
    <property type="evidence" value="ECO:0007669"/>
    <property type="project" value="UniProtKB-ARBA"/>
</dbReference>
<feature type="transmembrane region" description="Helical" evidence="9">
    <location>
        <begin position="802"/>
        <end position="824"/>
    </location>
</feature>
<dbReference type="EMBL" id="LN649229">
    <property type="protein sequence ID" value="CEI67577.1"/>
    <property type="molecule type" value="Genomic_DNA"/>
</dbReference>
<keyword evidence="6 9" id="KW-0472">Membrane</keyword>
<protein>
    <recommendedName>
        <fullName evidence="10">Cas1p 10 TM acyl transferase domain-containing protein</fullName>
    </recommendedName>
</protein>
<feature type="transmembrane region" description="Helical" evidence="9">
    <location>
        <begin position="622"/>
        <end position="643"/>
    </location>
</feature>
<feature type="transmembrane region" description="Helical" evidence="9">
    <location>
        <begin position="6"/>
        <end position="27"/>
    </location>
</feature>
<evidence type="ECO:0000256" key="5">
    <source>
        <dbReference type="ARBA" id="ARBA00022989"/>
    </source>
</evidence>
<feature type="transmembrane region" description="Helical" evidence="9">
    <location>
        <begin position="358"/>
        <end position="380"/>
    </location>
</feature>
<dbReference type="Proteomes" id="UP000245910">
    <property type="component" value="Chromosome I"/>
</dbReference>
<dbReference type="PANTHER" id="PTHR13533:SF1">
    <property type="entry name" value="N-ACETYLNEURAMINATE 9-O-ACETYLTRANSFERASE"/>
    <property type="match status" value="1"/>
</dbReference>
<evidence type="ECO:0000256" key="4">
    <source>
        <dbReference type="ARBA" id="ARBA00022692"/>
    </source>
</evidence>
<feature type="transmembrane region" description="Helical" evidence="9">
    <location>
        <begin position="726"/>
        <end position="744"/>
    </location>
</feature>
<evidence type="ECO:0000256" key="1">
    <source>
        <dbReference type="ARBA" id="ARBA00004141"/>
    </source>
</evidence>
<dbReference type="Pfam" id="PF07779">
    <property type="entry name" value="Cas1_AcylT"/>
    <property type="match status" value="1"/>
</dbReference>
<dbReference type="GO" id="GO:0016020">
    <property type="term" value="C:membrane"/>
    <property type="evidence" value="ECO:0007669"/>
    <property type="project" value="UniProtKB-SubCell"/>
</dbReference>
<evidence type="ECO:0000256" key="8">
    <source>
        <dbReference type="SAM" id="MobiDB-lite"/>
    </source>
</evidence>
<feature type="compositionally biased region" description="Basic and acidic residues" evidence="8">
    <location>
        <begin position="489"/>
        <end position="502"/>
    </location>
</feature>